<organism evidence="13 14">
    <name type="scientific">Cavenderia fasciculata</name>
    <name type="common">Slime mold</name>
    <name type="synonym">Dictyostelium fasciculatum</name>
    <dbReference type="NCBI Taxonomy" id="261658"/>
    <lineage>
        <taxon>Eukaryota</taxon>
        <taxon>Amoebozoa</taxon>
        <taxon>Evosea</taxon>
        <taxon>Eumycetozoa</taxon>
        <taxon>Dictyostelia</taxon>
        <taxon>Acytosteliales</taxon>
        <taxon>Cavenderiaceae</taxon>
        <taxon>Cavenderia</taxon>
    </lineage>
</organism>
<dbReference type="GO" id="GO:0005737">
    <property type="term" value="C:cytoplasm"/>
    <property type="evidence" value="ECO:0007669"/>
    <property type="project" value="UniProtKB-SubCell"/>
</dbReference>
<dbReference type="PANTHER" id="PTHR11776:SF7">
    <property type="entry name" value="PHOSPHORIBOSYLTRANSFERASE DOMAIN-CONTAINING PROTEIN"/>
    <property type="match status" value="1"/>
</dbReference>
<name>F4QCS5_CACFS</name>
<dbReference type="EC" id="2.4.2.7" evidence="7"/>
<feature type="domain" description="Phosphoribosyltransferase" evidence="12">
    <location>
        <begin position="60"/>
        <end position="169"/>
    </location>
</feature>
<dbReference type="InterPro" id="IPR000836">
    <property type="entry name" value="PRTase_dom"/>
</dbReference>
<dbReference type="NCBIfam" id="NF002636">
    <property type="entry name" value="PRK02304.1-5"/>
    <property type="match status" value="1"/>
</dbReference>
<comment type="similarity">
    <text evidence="5">Belongs to the purine/pyrimidine phosphoribosyltransferase family.</text>
</comment>
<keyword evidence="9 13" id="KW-0328">Glycosyltransferase</keyword>
<gene>
    <name evidence="13" type="primary">aprt</name>
    <name evidence="13" type="ORF">DFA_11418</name>
</gene>
<reference evidence="14" key="1">
    <citation type="journal article" date="2011" name="Genome Res.">
        <title>Phylogeny-wide analysis of social amoeba genomes highlights ancient origins for complex intercellular communication.</title>
        <authorList>
            <person name="Heidel A.J."/>
            <person name="Lawal H.M."/>
            <person name="Felder M."/>
            <person name="Schilde C."/>
            <person name="Helps N.R."/>
            <person name="Tunggal B."/>
            <person name="Rivero F."/>
            <person name="John U."/>
            <person name="Schleicher M."/>
            <person name="Eichinger L."/>
            <person name="Platzer M."/>
            <person name="Noegel A.A."/>
            <person name="Schaap P."/>
            <person name="Gloeckner G."/>
        </authorList>
    </citation>
    <scope>NUCLEOTIDE SEQUENCE [LARGE SCALE GENOMIC DNA]</scope>
    <source>
        <strain evidence="14">SH3</strain>
    </source>
</reference>
<dbReference type="EMBL" id="GL883029">
    <property type="protein sequence ID" value="EGG13657.1"/>
    <property type="molecule type" value="Genomic_DNA"/>
</dbReference>
<comment type="catalytic activity">
    <reaction evidence="1">
        <text>AMP + diphosphate = 5-phospho-alpha-D-ribose 1-diphosphate + adenine</text>
        <dbReference type="Rhea" id="RHEA:16609"/>
        <dbReference type="ChEBI" id="CHEBI:16708"/>
        <dbReference type="ChEBI" id="CHEBI:33019"/>
        <dbReference type="ChEBI" id="CHEBI:58017"/>
        <dbReference type="ChEBI" id="CHEBI:456215"/>
        <dbReference type="EC" id="2.4.2.7"/>
    </reaction>
</comment>
<evidence type="ECO:0000256" key="5">
    <source>
        <dbReference type="ARBA" id="ARBA00008391"/>
    </source>
</evidence>
<dbReference type="OMA" id="QAYDLEY"/>
<dbReference type="AlphaFoldDB" id="F4QCS5"/>
<dbReference type="GO" id="GO:0003999">
    <property type="term" value="F:adenine phosphoribosyltransferase activity"/>
    <property type="evidence" value="ECO:0007669"/>
    <property type="project" value="UniProtKB-EC"/>
</dbReference>
<proteinExistence type="inferred from homology"/>
<evidence type="ECO:0000256" key="4">
    <source>
        <dbReference type="ARBA" id="ARBA00004659"/>
    </source>
</evidence>
<keyword evidence="14" id="KW-1185">Reference proteome</keyword>
<evidence type="ECO:0000256" key="2">
    <source>
        <dbReference type="ARBA" id="ARBA00003968"/>
    </source>
</evidence>
<dbReference type="OrthoDB" id="363185at2759"/>
<comment type="subunit">
    <text evidence="6">Homodimer.</text>
</comment>
<dbReference type="KEGG" id="dfa:DFA_11418"/>
<evidence type="ECO:0000256" key="7">
    <source>
        <dbReference type="ARBA" id="ARBA00011893"/>
    </source>
</evidence>
<dbReference type="FunFam" id="3.40.50.2020:FF:000004">
    <property type="entry name" value="Adenine phosphoribosyltransferase"/>
    <property type="match status" value="1"/>
</dbReference>
<dbReference type="InterPro" id="IPR029057">
    <property type="entry name" value="PRTase-like"/>
</dbReference>
<dbReference type="Gene3D" id="3.40.50.2020">
    <property type="match status" value="1"/>
</dbReference>
<comment type="subcellular location">
    <subcellularLocation>
        <location evidence="3">Cytoplasm</location>
    </subcellularLocation>
</comment>
<dbReference type="Pfam" id="PF00156">
    <property type="entry name" value="Pribosyltran"/>
    <property type="match status" value="1"/>
</dbReference>
<dbReference type="RefSeq" id="XP_004350361.1">
    <property type="nucleotide sequence ID" value="XM_004350311.1"/>
</dbReference>
<dbReference type="PANTHER" id="PTHR11776">
    <property type="entry name" value="ADENINE PHOSPHORIBOSYLTRANSFERASE"/>
    <property type="match status" value="1"/>
</dbReference>
<evidence type="ECO:0000256" key="6">
    <source>
        <dbReference type="ARBA" id="ARBA00011738"/>
    </source>
</evidence>
<comment type="function">
    <text evidence="2">Catalyzes a salvage reaction resulting in the formation of AMP, that is energically less costly than de novo synthesis.</text>
</comment>
<comment type="pathway">
    <text evidence="4">Purine metabolism; AMP biosynthesis via salvage pathway; AMP from adenine: step 1/1.</text>
</comment>
<accession>F4QCS5</accession>
<dbReference type="STRING" id="1054147.F4QCS5"/>
<evidence type="ECO:0000313" key="13">
    <source>
        <dbReference type="EMBL" id="EGG13657.1"/>
    </source>
</evidence>
<keyword evidence="10" id="KW-0808">Transferase</keyword>
<dbReference type="CDD" id="cd06223">
    <property type="entry name" value="PRTases_typeI"/>
    <property type="match status" value="1"/>
</dbReference>
<keyword evidence="8" id="KW-0963">Cytoplasm</keyword>
<evidence type="ECO:0000256" key="9">
    <source>
        <dbReference type="ARBA" id="ARBA00022676"/>
    </source>
</evidence>
<evidence type="ECO:0000256" key="1">
    <source>
        <dbReference type="ARBA" id="ARBA00000868"/>
    </source>
</evidence>
<dbReference type="InterPro" id="IPR050120">
    <property type="entry name" value="Adenine_PRTase"/>
</dbReference>
<evidence type="ECO:0000256" key="11">
    <source>
        <dbReference type="ARBA" id="ARBA00022726"/>
    </source>
</evidence>
<evidence type="ECO:0000256" key="10">
    <source>
        <dbReference type="ARBA" id="ARBA00022679"/>
    </source>
</evidence>
<dbReference type="GO" id="GO:0006166">
    <property type="term" value="P:purine ribonucleoside salvage"/>
    <property type="evidence" value="ECO:0007669"/>
    <property type="project" value="UniProtKB-KW"/>
</dbReference>
<evidence type="ECO:0000256" key="8">
    <source>
        <dbReference type="ARBA" id="ARBA00022490"/>
    </source>
</evidence>
<evidence type="ECO:0000256" key="3">
    <source>
        <dbReference type="ARBA" id="ARBA00004496"/>
    </source>
</evidence>
<dbReference type="SUPFAM" id="SSF53271">
    <property type="entry name" value="PRTase-like"/>
    <property type="match status" value="1"/>
</dbReference>
<evidence type="ECO:0000259" key="12">
    <source>
        <dbReference type="Pfam" id="PF00156"/>
    </source>
</evidence>
<sequence length="195" mass="21922">MEGYERARSSAEQAVVRRSKVFNDFPSKGVSFLDITPLFLNYQDFDVLLSYWQQKFQDVELVVGLEARGFILATAIAQKLQKGVVLLRKKGKLPGTVLSETYSKEYGKDEFEIQEDIFSHAPLPKNLHILVVDDVLATGGTLCASIELVKKALAKNNIKQYKISTCVVSSIKCLSGKEKIYEKYNDVSIDVIHEI</sequence>
<evidence type="ECO:0000313" key="14">
    <source>
        <dbReference type="Proteomes" id="UP000007797"/>
    </source>
</evidence>
<dbReference type="GeneID" id="14865313"/>
<protein>
    <recommendedName>
        <fullName evidence="7">adenine phosphoribosyltransferase</fullName>
        <ecNumber evidence="7">2.4.2.7</ecNumber>
    </recommendedName>
</protein>
<keyword evidence="11" id="KW-0660">Purine salvage</keyword>
<dbReference type="Proteomes" id="UP000007797">
    <property type="component" value="Unassembled WGS sequence"/>
</dbReference>